<dbReference type="SUPFAM" id="SSF82714">
    <property type="entry name" value="Multidrug efflux transporter AcrB TolC docking domain, DN and DC subdomains"/>
    <property type="match status" value="2"/>
</dbReference>
<dbReference type="PRINTS" id="PR00702">
    <property type="entry name" value="ACRIFLAVINRP"/>
</dbReference>
<reference evidence="3" key="1">
    <citation type="journal article" date="2023" name="Comput. Struct. Biotechnol. J.">
        <title>Discovery of a novel marine Bacteroidetes with a rich repertoire of carbohydrate-active enzymes.</title>
        <authorList>
            <person name="Chen B."/>
            <person name="Liu G."/>
            <person name="Chen Q."/>
            <person name="Wang H."/>
            <person name="Liu L."/>
            <person name="Tang K."/>
        </authorList>
    </citation>
    <scope>NUCLEOTIDE SEQUENCE</scope>
    <source>
        <strain evidence="3">TK19036</strain>
    </source>
</reference>
<keyword evidence="2" id="KW-0812">Transmembrane</keyword>
<dbReference type="AlphaFoldDB" id="A0AA49GUU8"/>
<feature type="transmembrane region" description="Helical" evidence="2">
    <location>
        <begin position="866"/>
        <end position="885"/>
    </location>
</feature>
<dbReference type="Gene3D" id="1.20.1640.10">
    <property type="entry name" value="Multidrug efflux transporter AcrB transmembrane domain"/>
    <property type="match status" value="2"/>
</dbReference>
<name>A0AA49GUU8_9BACT</name>
<evidence type="ECO:0000256" key="2">
    <source>
        <dbReference type="SAM" id="Phobius"/>
    </source>
</evidence>
<dbReference type="Gene3D" id="3.30.70.1440">
    <property type="entry name" value="Multidrug efflux transporter AcrB pore domain"/>
    <property type="match status" value="1"/>
</dbReference>
<feature type="transmembrane region" description="Helical" evidence="2">
    <location>
        <begin position="357"/>
        <end position="379"/>
    </location>
</feature>
<feature type="transmembrane region" description="Helical" evidence="2">
    <location>
        <begin position="386"/>
        <end position="408"/>
    </location>
</feature>
<feature type="transmembrane region" description="Helical" evidence="2">
    <location>
        <begin position="329"/>
        <end position="351"/>
    </location>
</feature>
<feature type="transmembrane region" description="Helical" evidence="2">
    <location>
        <begin position="12"/>
        <end position="33"/>
    </location>
</feature>
<dbReference type="GO" id="GO:0005886">
    <property type="term" value="C:plasma membrane"/>
    <property type="evidence" value="ECO:0007669"/>
    <property type="project" value="TreeGrafter"/>
</dbReference>
<evidence type="ECO:0000313" key="3">
    <source>
        <dbReference type="EMBL" id="WKN39404.1"/>
    </source>
</evidence>
<reference evidence="3" key="2">
    <citation type="journal article" date="2024" name="Antonie Van Leeuwenhoek">
        <title>Roseihalotalea indica gen. nov., sp. nov., a halophilic Bacteroidetes from mesopelagic Southwest Indian Ocean with higher carbohydrate metabolic potential.</title>
        <authorList>
            <person name="Chen B."/>
            <person name="Zhang M."/>
            <person name="Lin D."/>
            <person name="Ye J."/>
            <person name="Tang K."/>
        </authorList>
    </citation>
    <scope>NUCLEOTIDE SEQUENCE</scope>
    <source>
        <strain evidence="3">TK19036</strain>
    </source>
</reference>
<dbReference type="Gene3D" id="3.30.70.1320">
    <property type="entry name" value="Multidrug efflux transporter AcrB pore domain like"/>
    <property type="match status" value="1"/>
</dbReference>
<dbReference type="InterPro" id="IPR001036">
    <property type="entry name" value="Acrflvin-R"/>
</dbReference>
<dbReference type="PANTHER" id="PTHR32063:SF33">
    <property type="entry name" value="RND SUPERFAMILY EFFLUX PUMP PERMEASE COMPONENT"/>
    <property type="match status" value="1"/>
</dbReference>
<gene>
    <name evidence="3" type="ORF">K4G66_11950</name>
</gene>
<dbReference type="EMBL" id="CP120682">
    <property type="protein sequence ID" value="WKN39404.1"/>
    <property type="molecule type" value="Genomic_DNA"/>
</dbReference>
<feature type="transmembrane region" description="Helical" evidence="2">
    <location>
        <begin position="922"/>
        <end position="942"/>
    </location>
</feature>
<evidence type="ECO:0000256" key="1">
    <source>
        <dbReference type="SAM" id="Coils"/>
    </source>
</evidence>
<feature type="transmembrane region" description="Helical" evidence="2">
    <location>
        <begin position="428"/>
        <end position="448"/>
    </location>
</feature>
<feature type="transmembrane region" description="Helical" evidence="2">
    <location>
        <begin position="967"/>
        <end position="986"/>
    </location>
</feature>
<accession>A0AA49GUU8</accession>
<dbReference type="Gene3D" id="3.30.70.1430">
    <property type="entry name" value="Multidrug efflux transporter AcrB pore domain"/>
    <property type="match status" value="2"/>
</dbReference>
<dbReference type="PANTHER" id="PTHR32063">
    <property type="match status" value="1"/>
</dbReference>
<dbReference type="InterPro" id="IPR027463">
    <property type="entry name" value="AcrB_DN_DC_subdom"/>
</dbReference>
<organism evidence="3">
    <name type="scientific">Roseihalotalea indica</name>
    <dbReference type="NCBI Taxonomy" id="2867963"/>
    <lineage>
        <taxon>Bacteria</taxon>
        <taxon>Pseudomonadati</taxon>
        <taxon>Bacteroidota</taxon>
        <taxon>Cytophagia</taxon>
        <taxon>Cytophagales</taxon>
        <taxon>Catalimonadaceae</taxon>
        <taxon>Roseihalotalea</taxon>
    </lineage>
</organism>
<feature type="transmembrane region" description="Helical" evidence="2">
    <location>
        <begin position="998"/>
        <end position="1024"/>
    </location>
</feature>
<dbReference type="Gene3D" id="3.30.2090.10">
    <property type="entry name" value="Multidrug efflux transporter AcrB TolC docking domain, DN and DC subdomains"/>
    <property type="match status" value="2"/>
</dbReference>
<feature type="transmembrane region" description="Helical" evidence="2">
    <location>
        <begin position="891"/>
        <end position="910"/>
    </location>
</feature>
<dbReference type="SUPFAM" id="SSF82693">
    <property type="entry name" value="Multidrug efflux transporter AcrB pore domain, PN1, PN2, PC1 and PC2 subdomains"/>
    <property type="match status" value="1"/>
</dbReference>
<sequence length="1070" mass="119241">MRKVIEFFVRYPIWANAILVIIIIFGTLSYFSINKSFFPERIPDQISVQVSYPGASPEEMEEGITIKVEEALKGITGIEEVTSTSSENSARINIETRDDYEIDDVLAEVKNAVDGISSYPVGAEPPIVIKDRGNFSSSAAFLTLRGPADLKALKEKAEQIEDDMLNSGEISQISIFGYPPLEISVEVSEDDLQRYNLTFDQVANAIRFNNRDISGGTIKTAEEEIRIRANSRENAPAEIGRLVLRANPDGSNLLLRDIANIKLQFSDTPNKSYSNGQIAISVNVRKLPNEDLQEISAFVSQYIEDFNAKNENFELVASFDFNTILQQRIGLLTSNGLVGLILVLVCLGLFLSIRLSLWVALGIPISFLGMFIVGAMAGITVNMLSLFGMILVIGILVDDGIVIAENIHTHKERGKKPIQAAVDGTLEMLPAVFTSVVTTIIAFVPLMLLDNEGFTTEMSIVVIACLAFSLVEAFFVLPSHLATGKAEEGQKPKKDRLRGGLDRGIKYLRDHIYGSVLRFLIDWKWVSFAIPIFVFLVVLGMIQGGLIKTTIFPSIPFDDFEVALVLNPGTRESITEEYLQRFEDAIWEVNEEIKEDRGNDESLIETVSLNVGSSGGRGSAERGGHAGHLRIDLANMEEVEDISSFEIANRVRQKIGPVPEAQKFSVGGENRFGTPFSLALLSTNMEDLMAAKEEAKAEILNLSSLKDLQDNTATGQREIQLQMRPQSYFLGFSQQDITSQIRQAFFGEEAQRLIIGTDEVRVWVRYPEEDRLTISQMESMRIRDGLGNEYPLRELADYGIERGVMNINHFNGKREVRLEADLVDPYEPVPPIIEKVETDILPAILAKYPNVTYSFEGQSRRSERTVASFVKVFPVAFIMMILTITLSFRSLYQAILILLLIPLGLVCAAIGHGIHGQPISMLSMYGMIALSGVIVNDAVVMLDKYNQNLLEGMRVEEAAFNAGTSRFRAILLTSITTVAGLYPLILEKSFQAQFLIPMAISVAYGVMFGTLMILLFFPVIILVFNDMKLYVNKGFRRGKHFLNPNEPYRSPDSEEVEPAIREQRRLQKVY</sequence>
<proteinExistence type="predicted"/>
<feature type="transmembrane region" description="Helical" evidence="2">
    <location>
        <begin position="525"/>
        <end position="547"/>
    </location>
</feature>
<feature type="transmembrane region" description="Helical" evidence="2">
    <location>
        <begin position="460"/>
        <end position="477"/>
    </location>
</feature>
<dbReference type="SUPFAM" id="SSF82866">
    <property type="entry name" value="Multidrug efflux transporter AcrB transmembrane domain"/>
    <property type="match status" value="2"/>
</dbReference>
<dbReference type="GO" id="GO:0042910">
    <property type="term" value="F:xenobiotic transmembrane transporter activity"/>
    <property type="evidence" value="ECO:0007669"/>
    <property type="project" value="TreeGrafter"/>
</dbReference>
<keyword evidence="2" id="KW-0472">Membrane</keyword>
<protein>
    <submittedName>
        <fullName evidence="3">Efflux RND transporter permease subunit</fullName>
    </submittedName>
</protein>
<keyword evidence="2" id="KW-1133">Transmembrane helix</keyword>
<keyword evidence="1" id="KW-0175">Coiled coil</keyword>
<feature type="coiled-coil region" evidence="1">
    <location>
        <begin position="678"/>
        <end position="705"/>
    </location>
</feature>
<dbReference type="Pfam" id="PF00873">
    <property type="entry name" value="ACR_tran"/>
    <property type="match status" value="1"/>
</dbReference>